<dbReference type="SUPFAM" id="SSF46689">
    <property type="entry name" value="Homeodomain-like"/>
    <property type="match status" value="1"/>
</dbReference>
<dbReference type="InterPro" id="IPR009057">
    <property type="entry name" value="Homeodomain-like_sf"/>
</dbReference>
<dbReference type="PANTHER" id="PTHR35004:SF7">
    <property type="entry name" value="INTEGRASE PROTEIN"/>
    <property type="match status" value="1"/>
</dbReference>
<sequence length="396" mass="45250">MDTIHLSQQHVTRHRTVERLIRREITEKEAADLLGIGVRQVRRLKRKVRLGGITSLIHGNAGKPSWNKRPAAAVDTIVQKYKTTYEGFNCLHFRDMLTEREQIDIPRESLRRIFVTHDLPRKKRKTPRRFERRERKPQEGLLIQQDTSFHDWFGTGIPCALVASIDDATSMVVFGKFSPTDGTLPNMEAMMAVTETHGIATAFYVDRASHFKTTRHESIHVQLTGVYDETQIARALKEIGSTLILALSPQAKGRVERLFETLQDRLIKELALAGVKTIDEGNRFLESWLPGFNRKFSVRPANPKSAYRPIPNHLRLRLILSIQEERIVRADNTISFRGQEYLLHKTPHRISFAKTTVTVHVTIDGTIRILHQGQELSFTMAWTKSLGNGEDIIAGE</sequence>
<dbReference type="SUPFAM" id="SSF53098">
    <property type="entry name" value="Ribonuclease H-like"/>
    <property type="match status" value="1"/>
</dbReference>
<dbReference type="NCBIfam" id="NF033594">
    <property type="entry name" value="transpos_ISNCY_2"/>
    <property type="match status" value="1"/>
</dbReference>
<dbReference type="Proteomes" id="UP000178461">
    <property type="component" value="Unassembled WGS sequence"/>
</dbReference>
<dbReference type="InterPro" id="IPR047797">
    <property type="entry name" value="ISNCY_transpos"/>
</dbReference>
<dbReference type="AlphaFoldDB" id="A0A1F6B0E8"/>
<evidence type="ECO:0000313" key="3">
    <source>
        <dbReference type="Proteomes" id="UP000178461"/>
    </source>
</evidence>
<dbReference type="PANTHER" id="PTHR35004">
    <property type="entry name" value="TRANSPOSASE RV3428C-RELATED"/>
    <property type="match status" value="1"/>
</dbReference>
<comment type="caution">
    <text evidence="2">The sequence shown here is derived from an EMBL/GenBank/DDBJ whole genome shotgun (WGS) entry which is preliminary data.</text>
</comment>
<gene>
    <name evidence="2" type="ORF">A2971_02900</name>
</gene>
<evidence type="ECO:0000313" key="2">
    <source>
        <dbReference type="EMBL" id="OGG30212.1"/>
    </source>
</evidence>
<dbReference type="EMBL" id="MFJW01000005">
    <property type="protein sequence ID" value="OGG30212.1"/>
    <property type="molecule type" value="Genomic_DNA"/>
</dbReference>
<dbReference type="Gene3D" id="3.30.420.10">
    <property type="entry name" value="Ribonuclease H-like superfamily/Ribonuclease H"/>
    <property type="match status" value="1"/>
</dbReference>
<protein>
    <recommendedName>
        <fullName evidence="1">Integrase catalytic domain-containing protein</fullName>
    </recommendedName>
</protein>
<dbReference type="GO" id="GO:0003676">
    <property type="term" value="F:nucleic acid binding"/>
    <property type="evidence" value="ECO:0007669"/>
    <property type="project" value="InterPro"/>
</dbReference>
<evidence type="ECO:0000259" key="1">
    <source>
        <dbReference type="PROSITE" id="PS50994"/>
    </source>
</evidence>
<accession>A0A1F6B0E8</accession>
<reference evidence="2 3" key="1">
    <citation type="journal article" date="2016" name="Nat. Commun.">
        <title>Thousands of microbial genomes shed light on interconnected biogeochemical processes in an aquifer system.</title>
        <authorList>
            <person name="Anantharaman K."/>
            <person name="Brown C.T."/>
            <person name="Hug L.A."/>
            <person name="Sharon I."/>
            <person name="Castelle C.J."/>
            <person name="Probst A.J."/>
            <person name="Thomas B.C."/>
            <person name="Singh A."/>
            <person name="Wilkins M.J."/>
            <person name="Karaoz U."/>
            <person name="Brodie E.L."/>
            <person name="Williams K.H."/>
            <person name="Hubbard S.S."/>
            <person name="Banfield J.F."/>
        </authorList>
    </citation>
    <scope>NUCLEOTIDE SEQUENCE [LARGE SCALE GENOMIC DNA]</scope>
</reference>
<dbReference type="InterPro" id="IPR001584">
    <property type="entry name" value="Integrase_cat-core"/>
</dbReference>
<dbReference type="GO" id="GO:0015074">
    <property type="term" value="P:DNA integration"/>
    <property type="evidence" value="ECO:0007669"/>
    <property type="project" value="InterPro"/>
</dbReference>
<dbReference type="PROSITE" id="PS50994">
    <property type="entry name" value="INTEGRASE"/>
    <property type="match status" value="1"/>
</dbReference>
<dbReference type="InterPro" id="IPR012337">
    <property type="entry name" value="RNaseH-like_sf"/>
</dbReference>
<feature type="domain" description="Integrase catalytic" evidence="1">
    <location>
        <begin position="133"/>
        <end position="317"/>
    </location>
</feature>
<name>A0A1F6B0E8_9BACT</name>
<proteinExistence type="predicted"/>
<dbReference type="InterPro" id="IPR036397">
    <property type="entry name" value="RNaseH_sf"/>
</dbReference>
<organism evidence="2 3">
    <name type="scientific">Candidatus Gottesmanbacteria bacterium RIFCSPLOWO2_01_FULL_46_21</name>
    <dbReference type="NCBI Taxonomy" id="1798393"/>
    <lineage>
        <taxon>Bacteria</taxon>
        <taxon>Candidatus Gottesmaniibacteriota</taxon>
    </lineage>
</organism>